<keyword evidence="3" id="KW-1185">Reference proteome</keyword>
<keyword evidence="1" id="KW-1133">Transmembrane helix</keyword>
<dbReference type="EMBL" id="MT708550">
    <property type="protein sequence ID" value="QOE32766.1"/>
    <property type="molecule type" value="Genomic_DNA"/>
</dbReference>
<reference evidence="2 3" key="1">
    <citation type="submission" date="2020-07" db="EMBL/GenBank/DDBJ databases">
        <title>Complete genome sequence of Achromobacter sp. phage Mano.</title>
        <authorList>
            <person name="Bartz M.L."/>
            <person name="Yao G.W."/>
            <person name="Le T."/>
            <person name="Gonzalez C."/>
            <person name="Young R."/>
            <person name="Liu M."/>
        </authorList>
    </citation>
    <scope>NUCLEOTIDE SEQUENCE [LARGE SCALE GENOMIC DNA]</scope>
</reference>
<evidence type="ECO:0000313" key="2">
    <source>
        <dbReference type="EMBL" id="QOE32766.1"/>
    </source>
</evidence>
<protein>
    <submittedName>
        <fullName evidence="2">Putative membrane protein</fullName>
    </submittedName>
</protein>
<sequence>MKSFLVSAWSAVDAITKAGAQLVKAAIALALAAFFLAIAYQAIF</sequence>
<evidence type="ECO:0000313" key="3">
    <source>
        <dbReference type="Proteomes" id="UP000516893"/>
    </source>
</evidence>
<name>A0A7L8G6C0_9CAUD</name>
<dbReference type="Proteomes" id="UP000516893">
    <property type="component" value="Segment"/>
</dbReference>
<accession>A0A7L8G6C0</accession>
<organism evidence="2 3">
    <name type="scientific">Achromobacter phage Mano</name>
    <dbReference type="NCBI Taxonomy" id="2767570"/>
    <lineage>
        <taxon>Viruses</taxon>
        <taxon>Duplodnaviria</taxon>
        <taxon>Heunggongvirae</taxon>
        <taxon>Uroviricota</taxon>
        <taxon>Caudoviricetes</taxon>
        <taxon>Manovirus</taxon>
        <taxon>Manovirus Mano</taxon>
    </lineage>
</organism>
<keyword evidence="1" id="KW-0472">Membrane</keyword>
<gene>
    <name evidence="2" type="ORF">CPT_Mano_034</name>
</gene>
<proteinExistence type="predicted"/>
<feature type="transmembrane region" description="Helical" evidence="1">
    <location>
        <begin position="24"/>
        <end position="43"/>
    </location>
</feature>
<evidence type="ECO:0000256" key="1">
    <source>
        <dbReference type="SAM" id="Phobius"/>
    </source>
</evidence>
<keyword evidence="1" id="KW-0812">Transmembrane</keyword>